<gene>
    <name evidence="1" type="ORF">SY85_20560</name>
</gene>
<proteinExistence type="predicted"/>
<dbReference type="EMBL" id="CP011390">
    <property type="protein sequence ID" value="ANE52514.1"/>
    <property type="molecule type" value="Genomic_DNA"/>
</dbReference>
<reference evidence="1 2" key="2">
    <citation type="journal article" date="2016" name="Int. J. Syst. Evol. Microbiol.">
        <title>Flavisolibacter tropicus sp. nov., isolated from tropical soil.</title>
        <authorList>
            <person name="Lee J.J."/>
            <person name="Kang M.S."/>
            <person name="Kim G.S."/>
            <person name="Lee C.S."/>
            <person name="Lim S."/>
            <person name="Lee J."/>
            <person name="Roh S.H."/>
            <person name="Kang H."/>
            <person name="Ha J.M."/>
            <person name="Bae S."/>
            <person name="Jung H.Y."/>
            <person name="Kim M.K."/>
        </authorList>
    </citation>
    <scope>NUCLEOTIDE SEQUENCE [LARGE SCALE GENOMIC DNA]</scope>
    <source>
        <strain evidence="1 2">LCS9</strain>
    </source>
</reference>
<accession>A0A172U069</accession>
<dbReference type="KEGG" id="fla:SY85_20560"/>
<dbReference type="Proteomes" id="UP000077177">
    <property type="component" value="Chromosome"/>
</dbReference>
<name>A0A172U069_9BACT</name>
<protein>
    <recommendedName>
        <fullName evidence="3">DUF3630 domain-containing protein</fullName>
    </recommendedName>
</protein>
<dbReference type="AlphaFoldDB" id="A0A172U069"/>
<dbReference type="RefSeq" id="WP_066407128.1">
    <property type="nucleotide sequence ID" value="NZ_CP011390.1"/>
</dbReference>
<keyword evidence="2" id="KW-1185">Reference proteome</keyword>
<reference evidence="2" key="1">
    <citation type="submission" date="2015-01" db="EMBL/GenBank/DDBJ databases">
        <title>Flavisolibacter sp./LCS9/ whole genome sequencing.</title>
        <authorList>
            <person name="Kim M.K."/>
            <person name="Srinivasan S."/>
            <person name="Lee J.-J."/>
        </authorList>
    </citation>
    <scope>NUCLEOTIDE SEQUENCE [LARGE SCALE GENOMIC DNA]</scope>
    <source>
        <strain evidence="2">LCS9</strain>
    </source>
</reference>
<dbReference type="OrthoDB" id="670775at2"/>
<evidence type="ECO:0000313" key="2">
    <source>
        <dbReference type="Proteomes" id="UP000077177"/>
    </source>
</evidence>
<evidence type="ECO:0000313" key="1">
    <source>
        <dbReference type="EMBL" id="ANE52514.1"/>
    </source>
</evidence>
<organism evidence="1 2">
    <name type="scientific">Flavisolibacter tropicus</name>
    <dbReference type="NCBI Taxonomy" id="1492898"/>
    <lineage>
        <taxon>Bacteria</taxon>
        <taxon>Pseudomonadati</taxon>
        <taxon>Bacteroidota</taxon>
        <taxon>Chitinophagia</taxon>
        <taxon>Chitinophagales</taxon>
        <taxon>Chitinophagaceae</taxon>
        <taxon>Flavisolibacter</taxon>
    </lineage>
</organism>
<evidence type="ECO:0008006" key="3">
    <source>
        <dbReference type="Google" id="ProtNLM"/>
    </source>
</evidence>
<sequence>MSLTLRTALGCTEAVLDDDAELNRFYLIADILKTDLQVKFTNKEDDFDAINWDFSFGKHLITLCYSIYNGISLFPTHMQEASKRANEAVVELANVLEGKLMSIDMRRL</sequence>